<name>R7UE21_CAPTE</name>
<keyword evidence="4" id="KW-1185">Reference proteome</keyword>
<protein>
    <submittedName>
        <fullName evidence="2 3">Uncharacterized protein</fullName>
    </submittedName>
</protein>
<proteinExistence type="predicted"/>
<feature type="coiled-coil region" evidence="1">
    <location>
        <begin position="309"/>
        <end position="343"/>
    </location>
</feature>
<dbReference type="EMBL" id="AMQN01001733">
    <property type="status" value="NOT_ANNOTATED_CDS"/>
    <property type="molecule type" value="Genomic_DNA"/>
</dbReference>
<reference evidence="2 4" key="2">
    <citation type="journal article" date="2013" name="Nature">
        <title>Insights into bilaterian evolution from three spiralian genomes.</title>
        <authorList>
            <person name="Simakov O."/>
            <person name="Marletaz F."/>
            <person name="Cho S.J."/>
            <person name="Edsinger-Gonzales E."/>
            <person name="Havlak P."/>
            <person name="Hellsten U."/>
            <person name="Kuo D.H."/>
            <person name="Larsson T."/>
            <person name="Lv J."/>
            <person name="Arendt D."/>
            <person name="Savage R."/>
            <person name="Osoegawa K."/>
            <person name="de Jong P."/>
            <person name="Grimwood J."/>
            <person name="Chapman J.A."/>
            <person name="Shapiro H."/>
            <person name="Aerts A."/>
            <person name="Otillar R.P."/>
            <person name="Terry A.Y."/>
            <person name="Boore J.L."/>
            <person name="Grigoriev I.V."/>
            <person name="Lindberg D.R."/>
            <person name="Seaver E.C."/>
            <person name="Weisblat D.A."/>
            <person name="Putnam N.H."/>
            <person name="Rokhsar D.S."/>
        </authorList>
    </citation>
    <scope>NUCLEOTIDE SEQUENCE</scope>
    <source>
        <strain evidence="2 4">I ESC-2004</strain>
    </source>
</reference>
<evidence type="ECO:0000313" key="3">
    <source>
        <dbReference type="EnsemblMetazoa" id="CapteP197913"/>
    </source>
</evidence>
<sequence length="358" mass="40772">MTDTEYSVFFSKQRLSNLKDILSASCSVRNHEQISKISSHLREVVGDIVRSSGPSCDGDGGGRDQHEDEALVFVLQPQVKQSHDFTEHVVELDENEAVMAWKDLASKIDDVYAAQHSPIMMAVGSLSPLMFDGVCVSQFHPHFNLHLIIKMADPPKVTADPIHLTSTEFELKKLRDEIKEMTEFQQIIQRQNDKVSMEHKQAVDLLSVKTKTQDSLRNELCRYKKLAEERSEANAALLKEIQNLKERVSSFKQIITGPFAPVRKSDKEMATQVELLTYEKIQASEKNLAFKIGEITKKDKTISKLKTDLEEAYTAIESYISHIKILENENEILVKEIRNLDEIPTNDKRKTEMNKGDE</sequence>
<accession>R7UE21</accession>
<reference evidence="4" key="1">
    <citation type="submission" date="2012-12" db="EMBL/GenBank/DDBJ databases">
        <authorList>
            <person name="Hellsten U."/>
            <person name="Grimwood J."/>
            <person name="Chapman J.A."/>
            <person name="Shapiro H."/>
            <person name="Aerts A."/>
            <person name="Otillar R.P."/>
            <person name="Terry A.Y."/>
            <person name="Boore J.L."/>
            <person name="Simakov O."/>
            <person name="Marletaz F."/>
            <person name="Cho S.-J."/>
            <person name="Edsinger-Gonzales E."/>
            <person name="Havlak P."/>
            <person name="Kuo D.-H."/>
            <person name="Larsson T."/>
            <person name="Lv J."/>
            <person name="Arendt D."/>
            <person name="Savage R."/>
            <person name="Osoegawa K."/>
            <person name="de Jong P."/>
            <person name="Lindberg D.R."/>
            <person name="Seaver E.C."/>
            <person name="Weisblat D.A."/>
            <person name="Putnam N.H."/>
            <person name="Grigoriev I.V."/>
            <person name="Rokhsar D.S."/>
        </authorList>
    </citation>
    <scope>NUCLEOTIDE SEQUENCE</scope>
    <source>
        <strain evidence="4">I ESC-2004</strain>
    </source>
</reference>
<dbReference type="EnsemblMetazoa" id="CapteT197913">
    <property type="protein sequence ID" value="CapteP197913"/>
    <property type="gene ID" value="CapteG197913"/>
</dbReference>
<reference evidence="3" key="3">
    <citation type="submission" date="2015-06" db="UniProtKB">
        <authorList>
            <consortium name="EnsemblMetazoa"/>
        </authorList>
    </citation>
    <scope>IDENTIFICATION</scope>
</reference>
<feature type="coiled-coil region" evidence="1">
    <location>
        <begin position="216"/>
        <end position="254"/>
    </location>
</feature>
<gene>
    <name evidence="2" type="ORF">CAPTEDRAFT_197913</name>
</gene>
<evidence type="ECO:0000313" key="4">
    <source>
        <dbReference type="Proteomes" id="UP000014760"/>
    </source>
</evidence>
<dbReference type="HOGENOM" id="CLU_774446_0_0_1"/>
<evidence type="ECO:0000313" key="2">
    <source>
        <dbReference type="EMBL" id="ELU01497.1"/>
    </source>
</evidence>
<organism evidence="2">
    <name type="scientific">Capitella teleta</name>
    <name type="common">Polychaete worm</name>
    <dbReference type="NCBI Taxonomy" id="283909"/>
    <lineage>
        <taxon>Eukaryota</taxon>
        <taxon>Metazoa</taxon>
        <taxon>Spiralia</taxon>
        <taxon>Lophotrochozoa</taxon>
        <taxon>Annelida</taxon>
        <taxon>Polychaeta</taxon>
        <taxon>Sedentaria</taxon>
        <taxon>Scolecida</taxon>
        <taxon>Capitellidae</taxon>
        <taxon>Capitella</taxon>
    </lineage>
</organism>
<dbReference type="EMBL" id="KB305005">
    <property type="protein sequence ID" value="ELU01497.1"/>
    <property type="molecule type" value="Genomic_DNA"/>
</dbReference>
<keyword evidence="1" id="KW-0175">Coiled coil</keyword>
<dbReference type="Proteomes" id="UP000014760">
    <property type="component" value="Unassembled WGS sequence"/>
</dbReference>
<dbReference type="AlphaFoldDB" id="R7UE21"/>
<evidence type="ECO:0000256" key="1">
    <source>
        <dbReference type="SAM" id="Coils"/>
    </source>
</evidence>